<dbReference type="STRING" id="1423744.FC86_GL000449"/>
<organism evidence="5 6">
    <name type="scientific">Holzapfeliella floricola DSM 23037 = JCM 16512</name>
    <dbReference type="NCBI Taxonomy" id="1423744"/>
    <lineage>
        <taxon>Bacteria</taxon>
        <taxon>Bacillati</taxon>
        <taxon>Bacillota</taxon>
        <taxon>Bacilli</taxon>
        <taxon>Lactobacillales</taxon>
        <taxon>Lactobacillaceae</taxon>
        <taxon>Holzapfeliella</taxon>
    </lineage>
</organism>
<feature type="region of interest" description="Disordered" evidence="2">
    <location>
        <begin position="1"/>
        <end position="24"/>
    </location>
</feature>
<dbReference type="Proteomes" id="UP000051378">
    <property type="component" value="Unassembled WGS sequence"/>
</dbReference>
<keyword evidence="3" id="KW-0472">Membrane</keyword>
<keyword evidence="6" id="KW-1185">Reference proteome</keyword>
<dbReference type="EMBL" id="AYZL01000016">
    <property type="protein sequence ID" value="KRN04351.1"/>
    <property type="molecule type" value="Genomic_DNA"/>
</dbReference>
<evidence type="ECO:0000313" key="6">
    <source>
        <dbReference type="Proteomes" id="UP000051378"/>
    </source>
</evidence>
<evidence type="ECO:0000256" key="3">
    <source>
        <dbReference type="SAM" id="Phobius"/>
    </source>
</evidence>
<dbReference type="Gene3D" id="3.40.630.190">
    <property type="entry name" value="LCP protein"/>
    <property type="match status" value="1"/>
</dbReference>
<dbReference type="InterPro" id="IPR004474">
    <property type="entry name" value="LytR_CpsA_psr"/>
</dbReference>
<comment type="similarity">
    <text evidence="1">Belongs to the LytR/CpsA/Psr (LCP) family.</text>
</comment>
<keyword evidence="3" id="KW-1133">Transmembrane helix</keyword>
<evidence type="ECO:0000256" key="2">
    <source>
        <dbReference type="SAM" id="MobiDB-lite"/>
    </source>
</evidence>
<proteinExistence type="inferred from homology"/>
<dbReference type="Pfam" id="PF03816">
    <property type="entry name" value="LytR_cpsA_psr"/>
    <property type="match status" value="1"/>
</dbReference>
<keyword evidence="3" id="KW-0812">Transmembrane</keyword>
<gene>
    <name evidence="5" type="ORF">FC86_GL000449</name>
</gene>
<dbReference type="PATRIC" id="fig|1423744.4.peg.460"/>
<evidence type="ECO:0000313" key="5">
    <source>
        <dbReference type="EMBL" id="KRN04351.1"/>
    </source>
</evidence>
<feature type="domain" description="Cell envelope-related transcriptional attenuator" evidence="4">
    <location>
        <begin position="106"/>
        <end position="250"/>
    </location>
</feature>
<evidence type="ECO:0000259" key="4">
    <source>
        <dbReference type="Pfam" id="PF03816"/>
    </source>
</evidence>
<dbReference type="AlphaFoldDB" id="A0A0R2DJN9"/>
<accession>A0A0R2DJN9</accession>
<dbReference type="NCBIfam" id="TIGR00350">
    <property type="entry name" value="lytR_cpsA_psr"/>
    <property type="match status" value="1"/>
</dbReference>
<protein>
    <submittedName>
        <fullName evidence="5">LytR family transcriptional regulator</fullName>
    </submittedName>
</protein>
<dbReference type="PANTHER" id="PTHR33392">
    <property type="entry name" value="POLYISOPRENYL-TEICHOIC ACID--PEPTIDOGLYCAN TEICHOIC ACID TRANSFERASE TAGU"/>
    <property type="match status" value="1"/>
</dbReference>
<sequence length="377" mass="42833">MNDHNNELLTRSQSNHLRKTNQKKRRRKRIRRFILLVFTLAIVLSGLYVWYLVAQSKSAIDQSYQPTSKDIQNPKTTDDFNGEKSFSMLLLGTDTGAEGREELNGNSDTIMVATVNPKTQKTTLTSIPRDTMAEMVSSKNFNIQKINAAYNIGGADMALSSASELLNIPINYYMTINMGGLEQVIDAVGGVDVDVPFDFSYGWTNFKKGKMHLTGHGALDYTRMRYDDPEGDYGRQKRQRQVIEAILKNAISFNSLQNFQSILNSVSKNIRTNVTFDDMISIFMHYRSSANQIESDYLHGMSAYIGGASYQVMSTDELQRVSDKLRSEVSLPTEKIKNNETRQNQLNTSFSFEDYTTDQTYYLYSKNNDNLLWDGAN</sequence>
<comment type="caution">
    <text evidence="5">The sequence shown here is derived from an EMBL/GenBank/DDBJ whole genome shotgun (WGS) entry which is preliminary data.</text>
</comment>
<name>A0A0R2DJN9_9LACO</name>
<dbReference type="PANTHER" id="PTHR33392:SF6">
    <property type="entry name" value="POLYISOPRENYL-TEICHOIC ACID--PEPTIDOGLYCAN TEICHOIC ACID TRANSFERASE TAGU"/>
    <property type="match status" value="1"/>
</dbReference>
<reference evidence="5 6" key="1">
    <citation type="journal article" date="2015" name="Genome Announc.">
        <title>Expanding the biotechnology potential of lactobacilli through comparative genomics of 213 strains and associated genera.</title>
        <authorList>
            <person name="Sun Z."/>
            <person name="Harris H.M."/>
            <person name="McCann A."/>
            <person name="Guo C."/>
            <person name="Argimon S."/>
            <person name="Zhang W."/>
            <person name="Yang X."/>
            <person name="Jeffery I.B."/>
            <person name="Cooney J.C."/>
            <person name="Kagawa T.F."/>
            <person name="Liu W."/>
            <person name="Song Y."/>
            <person name="Salvetti E."/>
            <person name="Wrobel A."/>
            <person name="Rasinkangas P."/>
            <person name="Parkhill J."/>
            <person name="Rea M.C."/>
            <person name="O'Sullivan O."/>
            <person name="Ritari J."/>
            <person name="Douillard F.P."/>
            <person name="Paul Ross R."/>
            <person name="Yang R."/>
            <person name="Briner A.E."/>
            <person name="Felis G.E."/>
            <person name="de Vos W.M."/>
            <person name="Barrangou R."/>
            <person name="Klaenhammer T.R."/>
            <person name="Caufield P.W."/>
            <person name="Cui Y."/>
            <person name="Zhang H."/>
            <person name="O'Toole P.W."/>
        </authorList>
    </citation>
    <scope>NUCLEOTIDE SEQUENCE [LARGE SCALE GENOMIC DNA]</scope>
    <source>
        <strain evidence="5 6">DSM 23037</strain>
    </source>
</reference>
<evidence type="ECO:0000256" key="1">
    <source>
        <dbReference type="ARBA" id="ARBA00006068"/>
    </source>
</evidence>
<feature type="transmembrane region" description="Helical" evidence="3">
    <location>
        <begin position="33"/>
        <end position="53"/>
    </location>
</feature>
<dbReference type="InterPro" id="IPR050922">
    <property type="entry name" value="LytR/CpsA/Psr_CW_biosynth"/>
</dbReference>
<dbReference type="RefSeq" id="WP_056974664.1">
    <property type="nucleotide sequence ID" value="NZ_AYZL01000016.1"/>
</dbReference>
<dbReference type="OrthoDB" id="27330at2"/>